<dbReference type="PROSITE" id="PS00463">
    <property type="entry name" value="ZN2_CY6_FUNGAL_1"/>
    <property type="match status" value="1"/>
</dbReference>
<dbReference type="AlphaFoldDB" id="A0A5N6TU71"/>
<organism evidence="7 8">
    <name type="scientific">Aspergillus avenaceus</name>
    <dbReference type="NCBI Taxonomy" id="36643"/>
    <lineage>
        <taxon>Eukaryota</taxon>
        <taxon>Fungi</taxon>
        <taxon>Dikarya</taxon>
        <taxon>Ascomycota</taxon>
        <taxon>Pezizomycotina</taxon>
        <taxon>Eurotiomycetes</taxon>
        <taxon>Eurotiomycetidae</taxon>
        <taxon>Eurotiales</taxon>
        <taxon>Aspergillaceae</taxon>
        <taxon>Aspergillus</taxon>
        <taxon>Aspergillus subgen. Circumdati</taxon>
    </lineage>
</organism>
<dbReference type="SMART" id="SM00066">
    <property type="entry name" value="GAL4"/>
    <property type="match status" value="1"/>
</dbReference>
<keyword evidence="2" id="KW-0805">Transcription regulation</keyword>
<evidence type="ECO:0000256" key="3">
    <source>
        <dbReference type="ARBA" id="ARBA00023125"/>
    </source>
</evidence>
<evidence type="ECO:0000256" key="2">
    <source>
        <dbReference type="ARBA" id="ARBA00023015"/>
    </source>
</evidence>
<keyword evidence="8" id="KW-1185">Reference proteome</keyword>
<gene>
    <name evidence="7" type="ORF">BDV25DRAFT_140308</name>
</gene>
<dbReference type="GO" id="GO:0003677">
    <property type="term" value="F:DNA binding"/>
    <property type="evidence" value="ECO:0007669"/>
    <property type="project" value="UniProtKB-KW"/>
</dbReference>
<dbReference type="InterPro" id="IPR007219">
    <property type="entry name" value="XnlR_reg_dom"/>
</dbReference>
<evidence type="ECO:0000256" key="5">
    <source>
        <dbReference type="ARBA" id="ARBA00023242"/>
    </source>
</evidence>
<name>A0A5N6TU71_ASPAV</name>
<dbReference type="GO" id="GO:0000981">
    <property type="term" value="F:DNA-binding transcription factor activity, RNA polymerase II-specific"/>
    <property type="evidence" value="ECO:0007669"/>
    <property type="project" value="InterPro"/>
</dbReference>
<reference evidence="7 8" key="1">
    <citation type="submission" date="2019-04" db="EMBL/GenBank/DDBJ databases">
        <title>Friends and foes A comparative genomics study of 23 Aspergillus species from section Flavi.</title>
        <authorList>
            <consortium name="DOE Joint Genome Institute"/>
            <person name="Kjaerbolling I."/>
            <person name="Vesth T."/>
            <person name="Frisvad J.C."/>
            <person name="Nybo J.L."/>
            <person name="Theobald S."/>
            <person name="Kildgaard S."/>
            <person name="Isbrandt T."/>
            <person name="Kuo A."/>
            <person name="Sato A."/>
            <person name="Lyhne E.K."/>
            <person name="Kogle M.E."/>
            <person name="Wiebenga A."/>
            <person name="Kun R.S."/>
            <person name="Lubbers R.J."/>
            <person name="Makela M.R."/>
            <person name="Barry K."/>
            <person name="Chovatia M."/>
            <person name="Clum A."/>
            <person name="Daum C."/>
            <person name="Haridas S."/>
            <person name="He G."/>
            <person name="LaButti K."/>
            <person name="Lipzen A."/>
            <person name="Mondo S."/>
            <person name="Riley R."/>
            <person name="Salamov A."/>
            <person name="Simmons B.A."/>
            <person name="Magnuson J.K."/>
            <person name="Henrissat B."/>
            <person name="Mortensen U.H."/>
            <person name="Larsen T.O."/>
            <person name="Devries R.P."/>
            <person name="Grigoriev I.V."/>
            <person name="Machida M."/>
            <person name="Baker S.E."/>
            <person name="Andersen M.R."/>
        </authorList>
    </citation>
    <scope>NUCLEOTIDE SEQUENCE [LARGE SCALE GENOMIC DNA]</scope>
    <source>
        <strain evidence="7 8">IBT 18842</strain>
    </source>
</reference>
<dbReference type="InterPro" id="IPR036864">
    <property type="entry name" value="Zn2-C6_fun-type_DNA-bd_sf"/>
</dbReference>
<keyword evidence="5" id="KW-0539">Nucleus</keyword>
<dbReference type="Pfam" id="PF04082">
    <property type="entry name" value="Fungal_trans"/>
    <property type="match status" value="1"/>
</dbReference>
<proteinExistence type="predicted"/>
<protein>
    <recommendedName>
        <fullName evidence="6">Zn(2)-C6 fungal-type domain-containing protein</fullName>
    </recommendedName>
</protein>
<dbReference type="GO" id="GO:0008270">
    <property type="term" value="F:zinc ion binding"/>
    <property type="evidence" value="ECO:0007669"/>
    <property type="project" value="InterPro"/>
</dbReference>
<dbReference type="Pfam" id="PF00172">
    <property type="entry name" value="Zn_clus"/>
    <property type="match status" value="1"/>
</dbReference>
<feature type="domain" description="Zn(2)-C6 fungal-type" evidence="6">
    <location>
        <begin position="20"/>
        <end position="50"/>
    </location>
</feature>
<dbReference type="Proteomes" id="UP000325780">
    <property type="component" value="Unassembled WGS sequence"/>
</dbReference>
<evidence type="ECO:0000313" key="7">
    <source>
        <dbReference type="EMBL" id="KAE8149925.1"/>
    </source>
</evidence>
<dbReference type="PROSITE" id="PS50048">
    <property type="entry name" value="ZN2_CY6_FUNGAL_2"/>
    <property type="match status" value="1"/>
</dbReference>
<accession>A0A5N6TU71</accession>
<dbReference type="CDD" id="cd00067">
    <property type="entry name" value="GAL4"/>
    <property type="match status" value="1"/>
</dbReference>
<dbReference type="CDD" id="cd12148">
    <property type="entry name" value="fungal_TF_MHR"/>
    <property type="match status" value="1"/>
</dbReference>
<evidence type="ECO:0000256" key="4">
    <source>
        <dbReference type="ARBA" id="ARBA00023163"/>
    </source>
</evidence>
<keyword evidence="1" id="KW-0479">Metal-binding</keyword>
<dbReference type="GO" id="GO:0009893">
    <property type="term" value="P:positive regulation of metabolic process"/>
    <property type="evidence" value="ECO:0007669"/>
    <property type="project" value="UniProtKB-ARBA"/>
</dbReference>
<dbReference type="SUPFAM" id="SSF57701">
    <property type="entry name" value="Zn2/Cys6 DNA-binding domain"/>
    <property type="match status" value="1"/>
</dbReference>
<keyword evidence="3" id="KW-0238">DNA-binding</keyword>
<dbReference type="PANTHER" id="PTHR47431:SF1">
    <property type="entry name" value="ZN(II)2CYS6 TRANSCRIPTION FACTOR (EUROFUNG)"/>
    <property type="match status" value="1"/>
</dbReference>
<evidence type="ECO:0000256" key="1">
    <source>
        <dbReference type="ARBA" id="ARBA00022723"/>
    </source>
</evidence>
<sequence length="536" mass="61064">MQDQTTPSKPPSSRQPSSLACVPCRRRHLKCDALMPVCTRCQSTNTECRYVRSRRGLRTKSTNPPPSRFDEEMLNADDFEAWLNAAALATQLEADPSLFQGLNTPPSWDMPCCPEETPTWPEKEHLTTTRDLAYDPMIQLFYQNFHRSHPFAVPRKTLHSLSHRVPPYILCIMRYIGAHYYPDERFKEEFRQPAYTVLADTVLRDGFKVQGLLLLSIVEHAHGQEDNAEMNMSAAIDLALELGMQHAGFARLNSEGSSVLAESWRRTFWELYIVDGLLAAMRDQSSFRLFSQKTDVKLPCLEELYSSGTDIIPTTITLEDLRHGWPMDQMISSFAHRVESVRNLGLVMEVNRSLDPNLESRVETIDATLVSSMMELPSSQDTAYDSSNLDEMLFQAEMINYLSMIYLHHPRSSMRFASFRARTWCTRLRVCNSNPAPAELDMHSQKFLRAADLLSNLVTLPSTIKYRTPIFTCALAMCIVVHTAACLIVTSPDKIESLKARIQLSIGGLNMLGKYWPMAKMVRQQMVNMYQEVGLR</sequence>
<evidence type="ECO:0000313" key="8">
    <source>
        <dbReference type="Proteomes" id="UP000325780"/>
    </source>
</evidence>
<evidence type="ECO:0000259" key="6">
    <source>
        <dbReference type="PROSITE" id="PS50048"/>
    </source>
</evidence>
<dbReference type="InterPro" id="IPR001138">
    <property type="entry name" value="Zn2Cys6_DnaBD"/>
</dbReference>
<dbReference type="GO" id="GO:0006351">
    <property type="term" value="P:DNA-templated transcription"/>
    <property type="evidence" value="ECO:0007669"/>
    <property type="project" value="InterPro"/>
</dbReference>
<dbReference type="Gene3D" id="4.10.240.10">
    <property type="entry name" value="Zn(2)-C6 fungal-type DNA-binding domain"/>
    <property type="match status" value="1"/>
</dbReference>
<dbReference type="EMBL" id="ML742108">
    <property type="protein sequence ID" value="KAE8149925.1"/>
    <property type="molecule type" value="Genomic_DNA"/>
</dbReference>
<dbReference type="PANTHER" id="PTHR47431">
    <property type="entry name" value="ZN(II)2CYS6 TRANSCRIPTION FACTOR (EUROFUNG)-RELATED"/>
    <property type="match status" value="1"/>
</dbReference>
<keyword evidence="4" id="KW-0804">Transcription</keyword>
<dbReference type="OrthoDB" id="2399539at2759"/>